<sequence>MKKLLMATLSFLSIFGCKTNSLLSNYNTPGNLKANYHLECIDLSNLKNYHTPADVYPAIKKCIESDNLQFASQLFAFAGVYSKFDMKRVKDRSAHQAITVIRINNFSNIDSEKYKAFQNYIQDYMNQGSPELESICSQIKKIGKPNYIPMYMINHGISAFNNNNNTPLYENFDAEASWSEVLDNYLHCSVN</sequence>
<dbReference type="Proteomes" id="UP000297352">
    <property type="component" value="Unassembled WGS sequence"/>
</dbReference>
<dbReference type="PROSITE" id="PS51257">
    <property type="entry name" value="PROKAR_LIPOPROTEIN"/>
    <property type="match status" value="1"/>
</dbReference>
<comment type="caution">
    <text evidence="1">The sequence shown here is derived from an EMBL/GenBank/DDBJ whole genome shotgun (WGS) entry which is preliminary data.</text>
</comment>
<keyword evidence="2" id="KW-1185">Reference proteome</keyword>
<evidence type="ECO:0000313" key="2">
    <source>
        <dbReference type="Proteomes" id="UP000297352"/>
    </source>
</evidence>
<gene>
    <name evidence="1" type="ORF">EHQ60_09550</name>
</gene>
<reference evidence="2" key="1">
    <citation type="journal article" date="2019" name="PLoS Negl. Trop. Dis.">
        <title>Revisiting the worldwide diversity of Leptospira species in the environment.</title>
        <authorList>
            <person name="Vincent A.T."/>
            <person name="Schiettekatte O."/>
            <person name="Bourhy P."/>
            <person name="Veyrier F.J."/>
            <person name="Picardeau M."/>
        </authorList>
    </citation>
    <scope>NUCLEOTIDE SEQUENCE [LARGE SCALE GENOMIC DNA]</scope>
    <source>
        <strain evidence="2">201702449</strain>
    </source>
</reference>
<protein>
    <recommendedName>
        <fullName evidence="3">Lipoprotein</fullName>
    </recommendedName>
</protein>
<dbReference type="EMBL" id="RQGI01000034">
    <property type="protein sequence ID" value="TGL70947.1"/>
    <property type="molecule type" value="Genomic_DNA"/>
</dbReference>
<organism evidence="1 2">
    <name type="scientific">Leptospira levettii</name>
    <dbReference type="NCBI Taxonomy" id="2023178"/>
    <lineage>
        <taxon>Bacteria</taxon>
        <taxon>Pseudomonadati</taxon>
        <taxon>Spirochaetota</taxon>
        <taxon>Spirochaetia</taxon>
        <taxon>Leptospirales</taxon>
        <taxon>Leptospiraceae</taxon>
        <taxon>Leptospira</taxon>
    </lineage>
</organism>
<dbReference type="RefSeq" id="WP_100720351.1">
    <property type="nucleotide sequence ID" value="NZ_RQGI01000034.1"/>
</dbReference>
<evidence type="ECO:0000313" key="1">
    <source>
        <dbReference type="EMBL" id="TGL70947.1"/>
    </source>
</evidence>
<evidence type="ECO:0008006" key="3">
    <source>
        <dbReference type="Google" id="ProtNLM"/>
    </source>
</evidence>
<accession>A0ABY2MNN2</accession>
<name>A0ABY2MNN2_9LEPT</name>
<proteinExistence type="predicted"/>